<protein>
    <submittedName>
        <fullName evidence="2">Uncharacterized protein</fullName>
    </submittedName>
</protein>
<feature type="compositionally biased region" description="Basic and acidic residues" evidence="1">
    <location>
        <begin position="195"/>
        <end position="205"/>
    </location>
</feature>
<evidence type="ECO:0000256" key="1">
    <source>
        <dbReference type="SAM" id="MobiDB-lite"/>
    </source>
</evidence>
<feature type="non-terminal residue" evidence="2">
    <location>
        <position position="1"/>
    </location>
</feature>
<accession>A0A0K2T1B7</accession>
<organism evidence="2">
    <name type="scientific">Lepeophtheirus salmonis</name>
    <name type="common">Salmon louse</name>
    <name type="synonym">Caligus salmonis</name>
    <dbReference type="NCBI Taxonomy" id="72036"/>
    <lineage>
        <taxon>Eukaryota</taxon>
        <taxon>Metazoa</taxon>
        <taxon>Ecdysozoa</taxon>
        <taxon>Arthropoda</taxon>
        <taxon>Crustacea</taxon>
        <taxon>Multicrustacea</taxon>
        <taxon>Hexanauplia</taxon>
        <taxon>Copepoda</taxon>
        <taxon>Siphonostomatoida</taxon>
        <taxon>Caligidae</taxon>
        <taxon>Lepeophtheirus</taxon>
    </lineage>
</organism>
<reference evidence="2" key="1">
    <citation type="submission" date="2014-05" db="EMBL/GenBank/DDBJ databases">
        <authorList>
            <person name="Chronopoulou M."/>
        </authorList>
    </citation>
    <scope>NUCLEOTIDE SEQUENCE</scope>
    <source>
        <tissue evidence="2">Whole organism</tissue>
    </source>
</reference>
<feature type="compositionally biased region" description="Basic and acidic residues" evidence="1">
    <location>
        <begin position="18"/>
        <end position="39"/>
    </location>
</feature>
<dbReference type="OrthoDB" id="2499658at2759"/>
<dbReference type="EMBL" id="HACA01002234">
    <property type="protein sequence ID" value="CDW19595.1"/>
    <property type="molecule type" value="Transcribed_RNA"/>
</dbReference>
<feature type="compositionally biased region" description="Polar residues" evidence="1">
    <location>
        <begin position="206"/>
        <end position="220"/>
    </location>
</feature>
<feature type="compositionally biased region" description="Basic and acidic residues" evidence="1">
    <location>
        <begin position="112"/>
        <end position="127"/>
    </location>
</feature>
<sequence length="312" mass="35564">PDCEIITTTSPTRYSSLGDEKIPYAPEERNKFKSKHSTDESPQTPSPRKESLKPTSIPNDPESAKPITKRGLRRQSTAYDEILSVRPPSNGLTGGGRRGSRPFLSPDMTVDVDMKDYKYRPTRRDSLSPDSASNEEGRGSKRNSKPDSSNSREESPRRRTGGQLRRSSCLSEDGAKIHYRYRNHNSPESSSAHSSIEHSPKDTESRPNLNSNRYQMRRQSTTEEILIARGFRMEASNEDMLRRRNFRRQSTQIEPPPRTRGRRDSCTQITDGLVETMTIESDKSVYDQFSQSERKKKRNSMPTESVDDETNT</sequence>
<feature type="compositionally biased region" description="Polar residues" evidence="1">
    <location>
        <begin position="1"/>
        <end position="15"/>
    </location>
</feature>
<feature type="region of interest" description="Disordered" evidence="1">
    <location>
        <begin position="280"/>
        <end position="312"/>
    </location>
</feature>
<gene>
    <name evidence="2" type="primary">Dsec\GM11596</name>
</gene>
<feature type="non-terminal residue" evidence="2">
    <location>
        <position position="312"/>
    </location>
</feature>
<feature type="region of interest" description="Disordered" evidence="1">
    <location>
        <begin position="240"/>
        <end position="267"/>
    </location>
</feature>
<evidence type="ECO:0000313" key="2">
    <source>
        <dbReference type="EMBL" id="CDW19595.1"/>
    </source>
</evidence>
<name>A0A0K2T1B7_LEPSM</name>
<feature type="region of interest" description="Disordered" evidence="1">
    <location>
        <begin position="1"/>
        <end position="220"/>
    </location>
</feature>
<proteinExistence type="predicted"/>
<dbReference type="AlphaFoldDB" id="A0A0K2T1B7"/>